<evidence type="ECO:0000259" key="6">
    <source>
        <dbReference type="PROSITE" id="PS50841"/>
    </source>
</evidence>
<dbReference type="GO" id="GO:0005829">
    <property type="term" value="C:cytosol"/>
    <property type="evidence" value="ECO:0007669"/>
    <property type="project" value="TreeGrafter"/>
</dbReference>
<proteinExistence type="predicted"/>
<evidence type="ECO:0000256" key="4">
    <source>
        <dbReference type="ARBA" id="ARBA00022687"/>
    </source>
</evidence>
<evidence type="ECO:0000256" key="3">
    <source>
        <dbReference type="ARBA" id="ARBA00022490"/>
    </source>
</evidence>
<dbReference type="Pfam" id="PF00778">
    <property type="entry name" value="DIX"/>
    <property type="match status" value="1"/>
</dbReference>
<accession>A0A3B4AFB6</accession>
<dbReference type="SUPFAM" id="SSF54236">
    <property type="entry name" value="Ubiquitin-like"/>
    <property type="match status" value="1"/>
</dbReference>
<evidence type="ECO:0000256" key="2">
    <source>
        <dbReference type="ARBA" id="ARBA00022473"/>
    </source>
</evidence>
<dbReference type="InterPro" id="IPR001158">
    <property type="entry name" value="DIX"/>
</dbReference>
<dbReference type="AlphaFoldDB" id="A0A3B4AFB6"/>
<sequence length="54" mass="6343">MGETRVIYHLEDQHTPYLVRIGVPAERVTLLDVKTALNKPHARFFFRSEDRDFG</sequence>
<dbReference type="PANTHER" id="PTHR10878">
    <property type="entry name" value="SEGMENT POLARITY PROTEIN DISHEVELLED"/>
    <property type="match status" value="1"/>
</dbReference>
<feature type="domain" description="DIX" evidence="6">
    <location>
        <begin position="1"/>
        <end position="54"/>
    </location>
</feature>
<organism evidence="7 8">
    <name type="scientific">Periophthalmus magnuspinnatus</name>
    <dbReference type="NCBI Taxonomy" id="409849"/>
    <lineage>
        <taxon>Eukaryota</taxon>
        <taxon>Metazoa</taxon>
        <taxon>Chordata</taxon>
        <taxon>Craniata</taxon>
        <taxon>Vertebrata</taxon>
        <taxon>Euteleostomi</taxon>
        <taxon>Actinopterygii</taxon>
        <taxon>Neopterygii</taxon>
        <taxon>Teleostei</taxon>
        <taxon>Neoteleostei</taxon>
        <taxon>Acanthomorphata</taxon>
        <taxon>Gobiaria</taxon>
        <taxon>Gobiiformes</taxon>
        <taxon>Gobioidei</taxon>
        <taxon>Gobiidae</taxon>
        <taxon>Oxudercinae</taxon>
        <taxon>Periophthalmus</taxon>
    </lineage>
</organism>
<dbReference type="InterPro" id="IPR038207">
    <property type="entry name" value="DIX_dom_sf"/>
</dbReference>
<reference evidence="7" key="1">
    <citation type="submission" date="2025-08" db="UniProtKB">
        <authorList>
            <consortium name="Ensembl"/>
        </authorList>
    </citation>
    <scope>IDENTIFICATION</scope>
</reference>
<protein>
    <recommendedName>
        <fullName evidence="6">DIX domain-containing protein</fullName>
    </recommendedName>
</protein>
<dbReference type="GO" id="GO:0060070">
    <property type="term" value="P:canonical Wnt signaling pathway"/>
    <property type="evidence" value="ECO:0007669"/>
    <property type="project" value="TreeGrafter"/>
</dbReference>
<keyword evidence="8" id="KW-1185">Reference proteome</keyword>
<reference evidence="7" key="2">
    <citation type="submission" date="2025-09" db="UniProtKB">
        <authorList>
            <consortium name="Ensembl"/>
        </authorList>
    </citation>
    <scope>IDENTIFICATION</scope>
</reference>
<dbReference type="Proteomes" id="UP000261520">
    <property type="component" value="Unplaced"/>
</dbReference>
<evidence type="ECO:0000256" key="1">
    <source>
        <dbReference type="ARBA" id="ARBA00004496"/>
    </source>
</evidence>
<keyword evidence="4 5" id="KW-0879">Wnt signaling pathway</keyword>
<keyword evidence="2" id="KW-0217">Developmental protein</keyword>
<evidence type="ECO:0000313" key="8">
    <source>
        <dbReference type="Proteomes" id="UP000261520"/>
    </source>
</evidence>
<dbReference type="PROSITE" id="PS50841">
    <property type="entry name" value="DIX"/>
    <property type="match status" value="1"/>
</dbReference>
<dbReference type="STRING" id="409849.ENSPMGP00000015186"/>
<keyword evidence="3" id="KW-0963">Cytoplasm</keyword>
<dbReference type="SMART" id="SM00021">
    <property type="entry name" value="DAX"/>
    <property type="match status" value="1"/>
</dbReference>
<dbReference type="InterPro" id="IPR015506">
    <property type="entry name" value="Dsh/Dvl-rel"/>
</dbReference>
<comment type="subcellular location">
    <subcellularLocation>
        <location evidence="1">Cytoplasm</location>
    </subcellularLocation>
</comment>
<dbReference type="PANTHER" id="PTHR10878:SF6">
    <property type="entry name" value="SEGMENT POLARITY PROTEIN DISHEVELLED HOMOLOG DVL-3"/>
    <property type="match status" value="1"/>
</dbReference>
<dbReference type="GO" id="GO:0005109">
    <property type="term" value="F:frizzled binding"/>
    <property type="evidence" value="ECO:0007669"/>
    <property type="project" value="TreeGrafter"/>
</dbReference>
<dbReference type="Ensembl" id="ENSPMGT00000016189.1">
    <property type="protein sequence ID" value="ENSPMGP00000015186.1"/>
    <property type="gene ID" value="ENSPMGG00000012442.1"/>
</dbReference>
<evidence type="ECO:0000313" key="7">
    <source>
        <dbReference type="Ensembl" id="ENSPMGP00000015186.1"/>
    </source>
</evidence>
<evidence type="ECO:0000256" key="5">
    <source>
        <dbReference type="PROSITE-ProRule" id="PRU00069"/>
    </source>
</evidence>
<dbReference type="InterPro" id="IPR029071">
    <property type="entry name" value="Ubiquitin-like_domsf"/>
</dbReference>
<name>A0A3B4AFB6_9GOBI</name>
<dbReference type="Gene3D" id="2.40.240.130">
    <property type="match status" value="1"/>
</dbReference>